<accession>A0A7V3NT60</accession>
<dbReference type="EMBL" id="DTGD01000059">
    <property type="protein sequence ID" value="HGB35548.1"/>
    <property type="molecule type" value="Genomic_DNA"/>
</dbReference>
<dbReference type="PROSITE" id="PS51257">
    <property type="entry name" value="PROKAR_LIPOPROTEIN"/>
    <property type="match status" value="1"/>
</dbReference>
<gene>
    <name evidence="2" type="ORF">ENV38_01410</name>
</gene>
<organism evidence="2">
    <name type="scientific">candidate division WOR-3 bacterium</name>
    <dbReference type="NCBI Taxonomy" id="2052148"/>
    <lineage>
        <taxon>Bacteria</taxon>
        <taxon>Bacteria division WOR-3</taxon>
    </lineage>
</organism>
<evidence type="ECO:0008006" key="3">
    <source>
        <dbReference type="Google" id="ProtNLM"/>
    </source>
</evidence>
<reference evidence="2" key="1">
    <citation type="journal article" date="2020" name="mSystems">
        <title>Genome- and Community-Level Interaction Insights into Carbon Utilization and Element Cycling Functions of Hydrothermarchaeota in Hydrothermal Sediment.</title>
        <authorList>
            <person name="Zhou Z."/>
            <person name="Liu Y."/>
            <person name="Xu W."/>
            <person name="Pan J."/>
            <person name="Luo Z.H."/>
            <person name="Li M."/>
        </authorList>
    </citation>
    <scope>NUCLEOTIDE SEQUENCE [LARGE SCALE GENOMIC DNA]</scope>
    <source>
        <strain evidence="2">SpSt-754</strain>
    </source>
</reference>
<comment type="caution">
    <text evidence="2">The sequence shown here is derived from an EMBL/GenBank/DDBJ whole genome shotgun (WGS) entry which is preliminary data.</text>
</comment>
<name>A0A7V3NT60_UNCW3</name>
<dbReference type="AlphaFoldDB" id="A0A7V3NT60"/>
<keyword evidence="1" id="KW-0732">Signal</keyword>
<proteinExistence type="predicted"/>
<sequence length="246" mass="28124">MKAKMILMSILLILTTMIISCQKDTPRSIDVFVDLSLSTNGERSFYKECIQSLTSLPFKSSDELSIFPITSKTLSDSKPLLISKPFPKNDISKTPLMYRREMNKFISDLKLQINSVCNKIDKLDPTPYTDIFSIFIVVSDRLSNEKKKHIIILSDMIEDSIIGGKRYNFSRDPINKEDYCANLIKILKDEDMIPDLSGVVISVCGAKSSSEKSDDQYRSIRKFWELYTKQMGASIRFESTIQNILQ</sequence>
<protein>
    <recommendedName>
        <fullName evidence="3">VWA domain-containing protein</fullName>
    </recommendedName>
</protein>
<evidence type="ECO:0000313" key="2">
    <source>
        <dbReference type="EMBL" id="HGB35548.1"/>
    </source>
</evidence>
<evidence type="ECO:0000256" key="1">
    <source>
        <dbReference type="SAM" id="SignalP"/>
    </source>
</evidence>
<feature type="chain" id="PRO_5031058990" description="VWA domain-containing protein" evidence="1">
    <location>
        <begin position="24"/>
        <end position="246"/>
    </location>
</feature>
<feature type="signal peptide" evidence="1">
    <location>
        <begin position="1"/>
        <end position="23"/>
    </location>
</feature>